<dbReference type="InterPro" id="IPR000627">
    <property type="entry name" value="Intradiol_dOase_C"/>
</dbReference>
<dbReference type="PANTHER" id="PTHR34315:SF1">
    <property type="entry name" value="INTRADIOL RING-CLEAVAGE DIOXYGENASES DOMAIN-CONTAINING PROTEIN-RELATED"/>
    <property type="match status" value="1"/>
</dbReference>
<sequence length="239" mass="25570">MDRKKFITNGIIGLGAIVALPFALSACSKDDNDVSTTSPTNGSGNNTDNCDVSPTETIGPFPIKTPAQLAQANIIGNRTGVPLLMNITIQDQSNGCTPLANVFVDVWQCDKDGNYSQYGGNFLQNTNYTNQNFLRGRQTTNANGQVSFISIFPGWYPGRAPHIHVEVLTADGVSLLVTQIAFTESVYSQVYATSGYNGAPDRTNTQDSIFSNSLNNNMADAIIGNISDGFTLSKIITVA</sequence>
<evidence type="ECO:0000313" key="5">
    <source>
        <dbReference type="Proteomes" id="UP000530060"/>
    </source>
</evidence>
<feature type="domain" description="Intradiol ring-cleavage dioxygenases" evidence="3">
    <location>
        <begin position="74"/>
        <end position="182"/>
    </location>
</feature>
<accession>A0A6V6YN13</accession>
<keyword evidence="5" id="KW-1185">Reference proteome</keyword>
<evidence type="ECO:0000313" key="4">
    <source>
        <dbReference type="EMBL" id="CAD0000845.1"/>
    </source>
</evidence>
<keyword evidence="2" id="KW-0732">Signal</keyword>
<dbReference type="PROSITE" id="PS51257">
    <property type="entry name" value="PROKAR_LIPOPROTEIN"/>
    <property type="match status" value="1"/>
</dbReference>
<protein>
    <submittedName>
        <fullName evidence="4">Intradiol ring-cleavage dioxygenase</fullName>
    </submittedName>
</protein>
<evidence type="ECO:0000256" key="1">
    <source>
        <dbReference type="SAM" id="MobiDB-lite"/>
    </source>
</evidence>
<dbReference type="Pfam" id="PF00775">
    <property type="entry name" value="Dioxygenase_C"/>
    <property type="match status" value="1"/>
</dbReference>
<reference evidence="4 5" key="1">
    <citation type="submission" date="2020-06" db="EMBL/GenBank/DDBJ databases">
        <authorList>
            <person name="Criscuolo A."/>
        </authorList>
    </citation>
    <scope>NUCLEOTIDE SEQUENCE [LARGE SCALE GENOMIC DNA]</scope>
    <source>
        <strain evidence="5">CIP 111411</strain>
    </source>
</reference>
<feature type="region of interest" description="Disordered" evidence="1">
    <location>
        <begin position="31"/>
        <end position="52"/>
    </location>
</feature>
<dbReference type="Proteomes" id="UP000530060">
    <property type="component" value="Unassembled WGS sequence"/>
</dbReference>
<keyword evidence="4" id="KW-0223">Dioxygenase</keyword>
<dbReference type="GO" id="GO:0016702">
    <property type="term" value="F:oxidoreductase activity, acting on single donors with incorporation of molecular oxygen, incorporation of two atoms of oxygen"/>
    <property type="evidence" value="ECO:0007669"/>
    <property type="project" value="InterPro"/>
</dbReference>
<evidence type="ECO:0000256" key="2">
    <source>
        <dbReference type="SAM" id="SignalP"/>
    </source>
</evidence>
<evidence type="ECO:0000259" key="3">
    <source>
        <dbReference type="Pfam" id="PF00775"/>
    </source>
</evidence>
<dbReference type="InterPro" id="IPR015889">
    <property type="entry name" value="Intradiol_dOase_core"/>
</dbReference>
<dbReference type="EMBL" id="CAIJDP010000049">
    <property type="protein sequence ID" value="CAD0000845.1"/>
    <property type="molecule type" value="Genomic_DNA"/>
</dbReference>
<dbReference type="SUPFAM" id="SSF49482">
    <property type="entry name" value="Aromatic compound dioxygenase"/>
    <property type="match status" value="1"/>
</dbReference>
<gene>
    <name evidence="4" type="ORF">FLAT13_00254</name>
</gene>
<name>A0A6V6YN13_9FLAO</name>
<dbReference type="RefSeq" id="WP_180907642.1">
    <property type="nucleotide sequence ID" value="NZ_CAIJDP010000049.1"/>
</dbReference>
<dbReference type="AlphaFoldDB" id="A0A6V6YN13"/>
<comment type="caution">
    <text evidence="4">The sequence shown here is derived from an EMBL/GenBank/DDBJ whole genome shotgun (WGS) entry which is preliminary data.</text>
</comment>
<feature type="signal peptide" evidence="2">
    <location>
        <begin position="1"/>
        <end position="28"/>
    </location>
</feature>
<dbReference type="Gene3D" id="2.60.130.10">
    <property type="entry name" value="Aromatic compound dioxygenase"/>
    <property type="match status" value="1"/>
</dbReference>
<dbReference type="PANTHER" id="PTHR34315">
    <property type="match status" value="1"/>
</dbReference>
<organism evidence="4 5">
    <name type="scientific">Flavobacterium salmonis</name>
    <dbReference type="NCBI Taxonomy" id="2654844"/>
    <lineage>
        <taxon>Bacteria</taxon>
        <taxon>Pseudomonadati</taxon>
        <taxon>Bacteroidota</taxon>
        <taxon>Flavobacteriia</taxon>
        <taxon>Flavobacteriales</taxon>
        <taxon>Flavobacteriaceae</taxon>
        <taxon>Flavobacterium</taxon>
    </lineage>
</organism>
<proteinExistence type="predicted"/>
<dbReference type="GO" id="GO:0008199">
    <property type="term" value="F:ferric iron binding"/>
    <property type="evidence" value="ECO:0007669"/>
    <property type="project" value="InterPro"/>
</dbReference>
<keyword evidence="4" id="KW-0560">Oxidoreductase</keyword>
<feature type="compositionally biased region" description="Low complexity" evidence="1">
    <location>
        <begin position="35"/>
        <end position="49"/>
    </location>
</feature>
<feature type="chain" id="PRO_5028376051" evidence="2">
    <location>
        <begin position="29"/>
        <end position="239"/>
    </location>
</feature>